<organism evidence="1 2">
    <name type="scientific">Ditylenchus destructor</name>
    <dbReference type="NCBI Taxonomy" id="166010"/>
    <lineage>
        <taxon>Eukaryota</taxon>
        <taxon>Metazoa</taxon>
        <taxon>Ecdysozoa</taxon>
        <taxon>Nematoda</taxon>
        <taxon>Chromadorea</taxon>
        <taxon>Rhabditida</taxon>
        <taxon>Tylenchina</taxon>
        <taxon>Tylenchomorpha</taxon>
        <taxon>Sphaerularioidea</taxon>
        <taxon>Anguinidae</taxon>
        <taxon>Anguininae</taxon>
        <taxon>Ditylenchus</taxon>
    </lineage>
</organism>
<keyword evidence="2" id="KW-1185">Reference proteome</keyword>
<dbReference type="AlphaFoldDB" id="A0AAD4MFU3"/>
<proteinExistence type="predicted"/>
<name>A0AAD4MFU3_9BILA</name>
<dbReference type="Proteomes" id="UP001201812">
    <property type="component" value="Unassembled WGS sequence"/>
</dbReference>
<protein>
    <submittedName>
        <fullName evidence="1">Uncharacterized protein</fullName>
    </submittedName>
</protein>
<accession>A0AAD4MFU3</accession>
<reference evidence="1" key="1">
    <citation type="submission" date="2022-01" db="EMBL/GenBank/DDBJ databases">
        <title>Genome Sequence Resource for Two Populations of Ditylenchus destructor, the Migratory Endoparasitic Phytonematode.</title>
        <authorList>
            <person name="Zhang H."/>
            <person name="Lin R."/>
            <person name="Xie B."/>
        </authorList>
    </citation>
    <scope>NUCLEOTIDE SEQUENCE</scope>
    <source>
        <strain evidence="1">BazhouSP</strain>
    </source>
</reference>
<gene>
    <name evidence="1" type="ORF">DdX_22395</name>
</gene>
<evidence type="ECO:0000313" key="1">
    <source>
        <dbReference type="EMBL" id="KAI1690610.1"/>
    </source>
</evidence>
<evidence type="ECO:0000313" key="2">
    <source>
        <dbReference type="Proteomes" id="UP001201812"/>
    </source>
</evidence>
<sequence length="100" mass="11175">MGVRFEYDYGSIEKQPNGYKRCEIVKRGMLEGTCDGRDCIAEGRKSLNHKECGKEIVVHPPGALLSCRIIVEDKLAGSCDGRQKGYCKVTESFVDNKCKK</sequence>
<comment type="caution">
    <text evidence="1">The sequence shown here is derived from an EMBL/GenBank/DDBJ whole genome shotgun (WGS) entry which is preliminary data.</text>
</comment>
<dbReference type="EMBL" id="JAKKPZ010001131">
    <property type="protein sequence ID" value="KAI1690610.1"/>
    <property type="molecule type" value="Genomic_DNA"/>
</dbReference>